<name>A0AB34HHT2_ESCRO</name>
<dbReference type="AlphaFoldDB" id="A0AB34HHT2"/>
<gene>
    <name evidence="2" type="ORF">J1605_019656</name>
</gene>
<dbReference type="EMBL" id="JAIQCJ010001090">
    <property type="protein sequence ID" value="KAJ8792437.1"/>
    <property type="molecule type" value="Genomic_DNA"/>
</dbReference>
<keyword evidence="3" id="KW-1185">Reference proteome</keyword>
<evidence type="ECO:0000256" key="1">
    <source>
        <dbReference type="SAM" id="MobiDB-lite"/>
    </source>
</evidence>
<feature type="region of interest" description="Disordered" evidence="1">
    <location>
        <begin position="74"/>
        <end position="130"/>
    </location>
</feature>
<sequence length="130" mass="14570">MKDHRLRARAQDALRPQARVSPRSLPLHNPGSRASSVPRNPGLPSREPQTADAPLHNLRVRVWARPVRKRAALAQCARTLHPRRPRRRGESSVERASGRRRVPSGLVPNGRRPSPWPSGVRGVARHGERL</sequence>
<reference evidence="2 3" key="1">
    <citation type="submission" date="2022-11" db="EMBL/GenBank/DDBJ databases">
        <title>Whole genome sequence of Eschrichtius robustus ER-17-0199.</title>
        <authorList>
            <person name="Bruniche-Olsen A."/>
            <person name="Black A.N."/>
            <person name="Fields C.J."/>
            <person name="Walden K."/>
            <person name="Dewoody J.A."/>
        </authorList>
    </citation>
    <scope>NUCLEOTIDE SEQUENCE [LARGE SCALE GENOMIC DNA]</scope>
    <source>
        <strain evidence="2">ER-17-0199</strain>
        <tissue evidence="2">Blubber</tissue>
    </source>
</reference>
<accession>A0AB34HHT2</accession>
<protein>
    <submittedName>
        <fullName evidence="2">Uncharacterized protein</fullName>
    </submittedName>
</protein>
<feature type="region of interest" description="Disordered" evidence="1">
    <location>
        <begin position="1"/>
        <end position="57"/>
    </location>
</feature>
<evidence type="ECO:0000313" key="3">
    <source>
        <dbReference type="Proteomes" id="UP001159641"/>
    </source>
</evidence>
<dbReference type="Proteomes" id="UP001159641">
    <property type="component" value="Unassembled WGS sequence"/>
</dbReference>
<evidence type="ECO:0000313" key="2">
    <source>
        <dbReference type="EMBL" id="KAJ8792437.1"/>
    </source>
</evidence>
<feature type="compositionally biased region" description="Basic and acidic residues" evidence="1">
    <location>
        <begin position="88"/>
        <end position="97"/>
    </location>
</feature>
<proteinExistence type="predicted"/>
<organism evidence="2 3">
    <name type="scientific">Eschrichtius robustus</name>
    <name type="common">California gray whale</name>
    <name type="synonym">Eschrichtius gibbosus</name>
    <dbReference type="NCBI Taxonomy" id="9764"/>
    <lineage>
        <taxon>Eukaryota</taxon>
        <taxon>Metazoa</taxon>
        <taxon>Chordata</taxon>
        <taxon>Craniata</taxon>
        <taxon>Vertebrata</taxon>
        <taxon>Euteleostomi</taxon>
        <taxon>Mammalia</taxon>
        <taxon>Eutheria</taxon>
        <taxon>Laurasiatheria</taxon>
        <taxon>Artiodactyla</taxon>
        <taxon>Whippomorpha</taxon>
        <taxon>Cetacea</taxon>
        <taxon>Mysticeti</taxon>
        <taxon>Eschrichtiidae</taxon>
        <taxon>Eschrichtius</taxon>
    </lineage>
</organism>
<comment type="caution">
    <text evidence="2">The sequence shown here is derived from an EMBL/GenBank/DDBJ whole genome shotgun (WGS) entry which is preliminary data.</text>
</comment>